<feature type="compositionally biased region" description="Basic and acidic residues" evidence="11">
    <location>
        <begin position="168"/>
        <end position="188"/>
    </location>
</feature>
<name>A0A6A5WGP0_9PLEO</name>
<sequence>MRADSGSSSSDTRTASTMSSSPVRRSPARNVVRTPGSAERPGRHHRRDTLKNMLQDSPTRQLTMDFHKILLRSDQDFNRRLDSAASATAKQHEEQLRQAELLHQNVREAAERERQHLIEQEKQRLELLAMEREMERQREIERLEREKAQKAEEQRKRELETLRLRQEEDRKVAEHTRQVEEQNARARAEQQAVAIQRQRAQQHQQQQEAEQRSREAATRAATQVAALVPAAPHHAAAAQPSTSSQQRTMPAGSSFVTNAQVVHAKYLELHQRMKAFRKAFKEDHAPPEKKSPLKGIVGDSRRDIRQRMGQITTDRNTASAACAKIRATLDSLRSTPGPTIDIRPFIISHPIPQLADEAEAQFPALLLHGLICLEKQLIKQFVAEIPNEGEEVIGLLGLAAASILSKDYMWKGIPMFDLVLAKMHKMCPLLFGISRRPDRSVSNEEESAMAAGFASMSLLDWENPVLPIAEYWRTVAFICNTKPDQLTPTHFIVLRGLLRHHASKFVMYYGKYARAVLRRATVELPKHAPAAAKSAASLVSVLPDVWSRKSPPLLL</sequence>
<dbReference type="Pfam" id="PF07817">
    <property type="entry name" value="GLE1"/>
    <property type="match status" value="2"/>
</dbReference>
<dbReference type="PANTHER" id="PTHR12960:SF0">
    <property type="entry name" value="MRNA EXPORT FACTOR GLE1"/>
    <property type="match status" value="1"/>
</dbReference>
<comment type="similarity">
    <text evidence="2">Belongs to the GLE1 family.</text>
</comment>
<keyword evidence="3" id="KW-0813">Transport</keyword>
<dbReference type="PANTHER" id="PTHR12960">
    <property type="entry name" value="GLE-1-RELATED"/>
    <property type="match status" value="1"/>
</dbReference>
<keyword evidence="4" id="KW-0509">mRNA transport</keyword>
<evidence type="ECO:0000256" key="8">
    <source>
        <dbReference type="ARBA" id="ARBA00023242"/>
    </source>
</evidence>
<feature type="compositionally biased region" description="Polar residues" evidence="11">
    <location>
        <begin position="239"/>
        <end position="248"/>
    </location>
</feature>
<evidence type="ECO:0000256" key="7">
    <source>
        <dbReference type="ARBA" id="ARBA00023132"/>
    </source>
</evidence>
<evidence type="ECO:0000256" key="10">
    <source>
        <dbReference type="ARBA" id="ARBA00029983"/>
    </source>
</evidence>
<keyword evidence="5" id="KW-0653">Protein transport</keyword>
<dbReference type="EMBL" id="ML977620">
    <property type="protein sequence ID" value="KAF1996836.1"/>
    <property type="molecule type" value="Genomic_DNA"/>
</dbReference>
<comment type="subcellular location">
    <subcellularLocation>
        <location evidence="1">Nucleus</location>
        <location evidence="1">Nuclear pore complex</location>
    </subcellularLocation>
</comment>
<evidence type="ECO:0000256" key="5">
    <source>
        <dbReference type="ARBA" id="ARBA00022927"/>
    </source>
</evidence>
<dbReference type="GO" id="GO:0005543">
    <property type="term" value="F:phospholipid binding"/>
    <property type="evidence" value="ECO:0007669"/>
    <property type="project" value="TreeGrafter"/>
</dbReference>
<dbReference type="GO" id="GO:0000822">
    <property type="term" value="F:inositol hexakisphosphate binding"/>
    <property type="evidence" value="ECO:0007669"/>
    <property type="project" value="TreeGrafter"/>
</dbReference>
<dbReference type="GO" id="GO:0005737">
    <property type="term" value="C:cytoplasm"/>
    <property type="evidence" value="ECO:0007669"/>
    <property type="project" value="TreeGrafter"/>
</dbReference>
<keyword evidence="8" id="KW-0539">Nucleus</keyword>
<evidence type="ECO:0000256" key="6">
    <source>
        <dbReference type="ARBA" id="ARBA00023010"/>
    </source>
</evidence>
<keyword evidence="13" id="KW-1185">Reference proteome</keyword>
<evidence type="ECO:0000256" key="3">
    <source>
        <dbReference type="ARBA" id="ARBA00022448"/>
    </source>
</evidence>
<evidence type="ECO:0000313" key="13">
    <source>
        <dbReference type="Proteomes" id="UP000799779"/>
    </source>
</evidence>
<feature type="compositionally biased region" description="Low complexity" evidence="11">
    <location>
        <begin position="1"/>
        <end position="21"/>
    </location>
</feature>
<reference evidence="12" key="1">
    <citation type="journal article" date="2020" name="Stud. Mycol.">
        <title>101 Dothideomycetes genomes: a test case for predicting lifestyles and emergence of pathogens.</title>
        <authorList>
            <person name="Haridas S."/>
            <person name="Albert R."/>
            <person name="Binder M."/>
            <person name="Bloem J."/>
            <person name="Labutti K."/>
            <person name="Salamov A."/>
            <person name="Andreopoulos B."/>
            <person name="Baker S."/>
            <person name="Barry K."/>
            <person name="Bills G."/>
            <person name="Bluhm B."/>
            <person name="Cannon C."/>
            <person name="Castanera R."/>
            <person name="Culley D."/>
            <person name="Daum C."/>
            <person name="Ezra D."/>
            <person name="Gonzalez J."/>
            <person name="Henrissat B."/>
            <person name="Kuo A."/>
            <person name="Liang C."/>
            <person name="Lipzen A."/>
            <person name="Lutzoni F."/>
            <person name="Magnuson J."/>
            <person name="Mondo S."/>
            <person name="Nolan M."/>
            <person name="Ohm R."/>
            <person name="Pangilinan J."/>
            <person name="Park H.-J."/>
            <person name="Ramirez L."/>
            <person name="Alfaro M."/>
            <person name="Sun H."/>
            <person name="Tritt A."/>
            <person name="Yoshinaga Y."/>
            <person name="Zwiers L.-H."/>
            <person name="Turgeon B."/>
            <person name="Goodwin S."/>
            <person name="Spatafora J."/>
            <person name="Crous P."/>
            <person name="Grigoriev I."/>
        </authorList>
    </citation>
    <scope>NUCLEOTIDE SEQUENCE</scope>
    <source>
        <strain evidence="12">CBS 123094</strain>
    </source>
</reference>
<feature type="region of interest" description="Disordered" evidence="11">
    <location>
        <begin position="1"/>
        <end position="58"/>
    </location>
</feature>
<dbReference type="InterPro" id="IPR012476">
    <property type="entry name" value="GLE1"/>
</dbReference>
<dbReference type="GO" id="GO:0015031">
    <property type="term" value="P:protein transport"/>
    <property type="evidence" value="ECO:0007669"/>
    <property type="project" value="UniProtKB-KW"/>
</dbReference>
<evidence type="ECO:0000256" key="4">
    <source>
        <dbReference type="ARBA" id="ARBA00022816"/>
    </source>
</evidence>
<dbReference type="Gene3D" id="1.25.40.510">
    <property type="entry name" value="GLE1-like"/>
    <property type="match status" value="1"/>
</dbReference>
<proteinExistence type="inferred from homology"/>
<keyword evidence="6" id="KW-0811">Translocation</keyword>
<dbReference type="AlphaFoldDB" id="A0A6A5WGP0"/>
<protein>
    <recommendedName>
        <fullName evidence="9">mRNA export factor GLE1</fullName>
    </recommendedName>
    <alternativeName>
        <fullName evidence="10">Nucleoporin GLE1</fullName>
    </alternativeName>
</protein>
<organism evidence="12 13">
    <name type="scientific">Amniculicola lignicola CBS 123094</name>
    <dbReference type="NCBI Taxonomy" id="1392246"/>
    <lineage>
        <taxon>Eukaryota</taxon>
        <taxon>Fungi</taxon>
        <taxon>Dikarya</taxon>
        <taxon>Ascomycota</taxon>
        <taxon>Pezizomycotina</taxon>
        <taxon>Dothideomycetes</taxon>
        <taxon>Pleosporomycetidae</taxon>
        <taxon>Pleosporales</taxon>
        <taxon>Amniculicolaceae</taxon>
        <taxon>Amniculicola</taxon>
    </lineage>
</organism>
<dbReference type="GO" id="GO:0044614">
    <property type="term" value="C:nuclear pore cytoplasmic filaments"/>
    <property type="evidence" value="ECO:0007669"/>
    <property type="project" value="TreeGrafter"/>
</dbReference>
<keyword evidence="7" id="KW-0906">Nuclear pore complex</keyword>
<feature type="compositionally biased region" description="Low complexity" evidence="11">
    <location>
        <begin position="218"/>
        <end position="238"/>
    </location>
</feature>
<evidence type="ECO:0000256" key="11">
    <source>
        <dbReference type="SAM" id="MobiDB-lite"/>
    </source>
</evidence>
<feature type="compositionally biased region" description="Low complexity" evidence="11">
    <location>
        <begin position="189"/>
        <end position="208"/>
    </location>
</feature>
<evidence type="ECO:0000256" key="2">
    <source>
        <dbReference type="ARBA" id="ARBA00011056"/>
    </source>
</evidence>
<dbReference type="Proteomes" id="UP000799779">
    <property type="component" value="Unassembled WGS sequence"/>
</dbReference>
<dbReference type="GO" id="GO:0016973">
    <property type="term" value="P:poly(A)+ mRNA export from nucleus"/>
    <property type="evidence" value="ECO:0007669"/>
    <property type="project" value="InterPro"/>
</dbReference>
<evidence type="ECO:0000313" key="12">
    <source>
        <dbReference type="EMBL" id="KAF1996836.1"/>
    </source>
</evidence>
<evidence type="ECO:0000256" key="1">
    <source>
        <dbReference type="ARBA" id="ARBA00004567"/>
    </source>
</evidence>
<evidence type="ECO:0000256" key="9">
    <source>
        <dbReference type="ARBA" id="ARBA00026227"/>
    </source>
</evidence>
<dbReference type="OrthoDB" id="420884at2759"/>
<dbReference type="InterPro" id="IPR038506">
    <property type="entry name" value="GLE1-like_sf"/>
</dbReference>
<gene>
    <name evidence="12" type="ORF">P154DRAFT_304546</name>
</gene>
<accession>A0A6A5WGP0</accession>
<dbReference type="GO" id="GO:0031369">
    <property type="term" value="F:translation initiation factor binding"/>
    <property type="evidence" value="ECO:0007669"/>
    <property type="project" value="TreeGrafter"/>
</dbReference>
<feature type="region of interest" description="Disordered" evidence="11">
    <location>
        <begin position="168"/>
        <end position="251"/>
    </location>
</feature>